<dbReference type="OrthoDB" id="9810457at2"/>
<dbReference type="RefSeq" id="WP_099509401.1">
    <property type="nucleotide sequence ID" value="NZ_CP016616.1"/>
</dbReference>
<feature type="transmembrane region" description="Helical" evidence="8">
    <location>
        <begin position="95"/>
        <end position="116"/>
    </location>
</feature>
<evidence type="ECO:0000256" key="8">
    <source>
        <dbReference type="SAM" id="Phobius"/>
    </source>
</evidence>
<dbReference type="PANTHER" id="PTHR36838:SF3">
    <property type="entry name" value="TRANSPORTER AUXIN EFFLUX CARRIER EC FAMILY"/>
    <property type="match status" value="1"/>
</dbReference>
<gene>
    <name evidence="9" type="ORF">BB934_09360</name>
</gene>
<dbReference type="GO" id="GO:0005886">
    <property type="term" value="C:plasma membrane"/>
    <property type="evidence" value="ECO:0007669"/>
    <property type="project" value="UniProtKB-SubCell"/>
</dbReference>
<dbReference type="InterPro" id="IPR038770">
    <property type="entry name" value="Na+/solute_symporter_sf"/>
</dbReference>
<accession>A0A1B2EEN7</accession>
<dbReference type="Pfam" id="PF03547">
    <property type="entry name" value="Mem_trans"/>
    <property type="match status" value="1"/>
</dbReference>
<evidence type="ECO:0000256" key="5">
    <source>
        <dbReference type="ARBA" id="ARBA00022692"/>
    </source>
</evidence>
<feature type="transmembrane region" description="Helical" evidence="8">
    <location>
        <begin position="277"/>
        <end position="299"/>
    </location>
</feature>
<name>A0A1B2EEN7_9HYPH</name>
<dbReference type="EMBL" id="CP016616">
    <property type="protein sequence ID" value="ANY78409.1"/>
    <property type="molecule type" value="Genomic_DNA"/>
</dbReference>
<keyword evidence="3" id="KW-0813">Transport</keyword>
<sequence length="305" mass="32457">MLDLLAIVLPVFGLIGIGYVARQTGFISERVGEGLSEFVFTLSLPCLIFRTLVRAEIPAVQPWGYWIAYFVGVAAVWFLATGIGRRFFGLKGIPAVVAGFATGQANTVFVGVPMILKAYGDEGAVPLFLLIAVHLPVTMTLATILAEGRRASPLLIVRRLLTHPIVVGILAGSICRPVAAYVPAPAWQVMDLLASAAVPCALISMGIALRRYGLQMGWKLPTVISFLKLIVHPLIVLLLATYVFPMPPVWAGVAVLFASCPSGINAYLFAERYGEGVALASSAITLSTALALGTTLIWLRVLGIG</sequence>
<protein>
    <submittedName>
        <fullName evidence="9">Transporter</fullName>
    </submittedName>
</protein>
<evidence type="ECO:0000313" key="9">
    <source>
        <dbReference type="EMBL" id="ANY78409.1"/>
    </source>
</evidence>
<keyword evidence="4" id="KW-1003">Cell membrane</keyword>
<comment type="similarity">
    <text evidence="2">Belongs to the auxin efflux carrier (TC 2.A.69) family.</text>
</comment>
<feature type="transmembrane region" description="Helical" evidence="8">
    <location>
        <begin position="34"/>
        <end position="53"/>
    </location>
</feature>
<feature type="transmembrane region" description="Helical" evidence="8">
    <location>
        <begin position="160"/>
        <end position="179"/>
    </location>
</feature>
<comment type="subcellular location">
    <subcellularLocation>
        <location evidence="1">Cell membrane</location>
        <topology evidence="1">Multi-pass membrane protein</topology>
    </subcellularLocation>
</comment>
<feature type="transmembrane region" description="Helical" evidence="8">
    <location>
        <begin position="185"/>
        <end position="208"/>
    </location>
</feature>
<proteinExistence type="inferred from homology"/>
<evidence type="ECO:0000256" key="3">
    <source>
        <dbReference type="ARBA" id="ARBA00022448"/>
    </source>
</evidence>
<dbReference type="GO" id="GO:0055085">
    <property type="term" value="P:transmembrane transport"/>
    <property type="evidence" value="ECO:0007669"/>
    <property type="project" value="InterPro"/>
</dbReference>
<feature type="transmembrane region" description="Helical" evidence="8">
    <location>
        <begin position="6"/>
        <end position="22"/>
    </location>
</feature>
<dbReference type="KEGG" id="moc:BB934_09360"/>
<evidence type="ECO:0000256" key="6">
    <source>
        <dbReference type="ARBA" id="ARBA00022989"/>
    </source>
</evidence>
<feature type="transmembrane region" description="Helical" evidence="8">
    <location>
        <begin position="128"/>
        <end position="148"/>
    </location>
</feature>
<evidence type="ECO:0000256" key="4">
    <source>
        <dbReference type="ARBA" id="ARBA00022475"/>
    </source>
</evidence>
<evidence type="ECO:0000256" key="2">
    <source>
        <dbReference type="ARBA" id="ARBA00010145"/>
    </source>
</evidence>
<keyword evidence="5 8" id="KW-0812">Transmembrane</keyword>
<evidence type="ECO:0000256" key="1">
    <source>
        <dbReference type="ARBA" id="ARBA00004651"/>
    </source>
</evidence>
<keyword evidence="6 8" id="KW-1133">Transmembrane helix</keyword>
<dbReference type="Gene3D" id="1.20.1530.20">
    <property type="match status" value="1"/>
</dbReference>
<feature type="transmembrane region" description="Helical" evidence="8">
    <location>
        <begin position="220"/>
        <end position="243"/>
    </location>
</feature>
<feature type="transmembrane region" description="Helical" evidence="8">
    <location>
        <begin position="65"/>
        <end position="83"/>
    </location>
</feature>
<organism evidence="9">
    <name type="scientific">Microvirga ossetica</name>
    <dbReference type="NCBI Taxonomy" id="1882682"/>
    <lineage>
        <taxon>Bacteria</taxon>
        <taxon>Pseudomonadati</taxon>
        <taxon>Pseudomonadota</taxon>
        <taxon>Alphaproteobacteria</taxon>
        <taxon>Hyphomicrobiales</taxon>
        <taxon>Methylobacteriaceae</taxon>
        <taxon>Microvirga</taxon>
    </lineage>
</organism>
<dbReference type="InterPro" id="IPR004776">
    <property type="entry name" value="Mem_transp_PIN-like"/>
</dbReference>
<dbReference type="PANTHER" id="PTHR36838">
    <property type="entry name" value="AUXIN EFFLUX CARRIER FAMILY PROTEIN"/>
    <property type="match status" value="1"/>
</dbReference>
<feature type="transmembrane region" description="Helical" evidence="8">
    <location>
        <begin position="249"/>
        <end position="270"/>
    </location>
</feature>
<evidence type="ECO:0000256" key="7">
    <source>
        <dbReference type="ARBA" id="ARBA00023136"/>
    </source>
</evidence>
<reference evidence="9" key="1">
    <citation type="submission" date="2016-07" db="EMBL/GenBank/DDBJ databases">
        <title>Microvirga ossetica sp. nov. a new species of rhizobia isolated from root nodules of the legume species Vicia alpestris Steven originated from North Ossetia region in the Caucasus.</title>
        <authorList>
            <person name="Safronova V.I."/>
            <person name="Kuznetsova I.G."/>
            <person name="Sazanova A.L."/>
            <person name="Belimov A."/>
            <person name="Andronov E."/>
            <person name="Osledkin Y.S."/>
            <person name="Onishchuk O.P."/>
            <person name="Kurchak O.N."/>
            <person name="Shaposhnikov A.I."/>
            <person name="Willems A."/>
            <person name="Tikhonovich I.A."/>
        </authorList>
    </citation>
    <scope>NUCLEOTIDE SEQUENCE [LARGE SCALE GENOMIC DNA]</scope>
    <source>
        <strain evidence="9">V5/3M</strain>
    </source>
</reference>
<dbReference type="AlphaFoldDB" id="A0A1B2EEN7"/>
<keyword evidence="7 8" id="KW-0472">Membrane</keyword>